<dbReference type="Proteomes" id="UP000295064">
    <property type="component" value="Unassembled WGS sequence"/>
</dbReference>
<sequence length="74" mass="9080">MNHLWDQLEWTDKTNIKFIAHHFSNSEHEVKAAINELIRHGYIFAYKVEENRVRFDLFRSKFRAKNKKYVEDLL</sequence>
<name>A0A4R6LW48_9FIRM</name>
<comment type="caution">
    <text evidence="1">The sequence shown here is derived from an EMBL/GenBank/DDBJ whole genome shotgun (WGS) entry which is preliminary data.</text>
</comment>
<dbReference type="AlphaFoldDB" id="A0A4R6LW48"/>
<proteinExistence type="predicted"/>
<evidence type="ECO:0000313" key="2">
    <source>
        <dbReference type="Proteomes" id="UP000295064"/>
    </source>
</evidence>
<reference evidence="1 2" key="1">
    <citation type="submission" date="2019-03" db="EMBL/GenBank/DDBJ databases">
        <title>Subsurface microbial communities from deep shales in Ohio and West Virginia, USA.</title>
        <authorList>
            <person name="Wrighton K."/>
        </authorList>
    </citation>
    <scope>NUCLEOTIDE SEQUENCE [LARGE SCALE GENOMIC DNA]</scope>
    <source>
        <strain evidence="1 2">MA284_T2</strain>
    </source>
</reference>
<gene>
    <name evidence="1" type="ORF">DFR79_106138</name>
</gene>
<protein>
    <submittedName>
        <fullName evidence="1">Uncharacterized protein</fullName>
    </submittedName>
</protein>
<evidence type="ECO:0000313" key="1">
    <source>
        <dbReference type="EMBL" id="TDO92325.1"/>
    </source>
</evidence>
<organism evidence="1 2">
    <name type="scientific">Halanaerobium saccharolyticum</name>
    <dbReference type="NCBI Taxonomy" id="43595"/>
    <lineage>
        <taxon>Bacteria</taxon>
        <taxon>Bacillati</taxon>
        <taxon>Bacillota</taxon>
        <taxon>Clostridia</taxon>
        <taxon>Halanaerobiales</taxon>
        <taxon>Halanaerobiaceae</taxon>
        <taxon>Halanaerobium</taxon>
    </lineage>
</organism>
<accession>A0A4R6LW48</accession>
<dbReference type="EMBL" id="SNWX01000006">
    <property type="protein sequence ID" value="TDO92325.1"/>
    <property type="molecule type" value="Genomic_DNA"/>
</dbReference>